<proteinExistence type="predicted"/>
<evidence type="ECO:0000259" key="1">
    <source>
        <dbReference type="Pfam" id="PF05239"/>
    </source>
</evidence>
<dbReference type="Proteomes" id="UP000430692">
    <property type="component" value="Unassembled WGS sequence"/>
</dbReference>
<name>A0A6I4VUZ6_9BACL</name>
<evidence type="ECO:0000313" key="3">
    <source>
        <dbReference type="Proteomes" id="UP000430692"/>
    </source>
</evidence>
<protein>
    <recommendedName>
        <fullName evidence="1">PRC-barrel domain-containing protein</fullName>
    </recommendedName>
</protein>
<dbReference type="Pfam" id="PF05239">
    <property type="entry name" value="PRC"/>
    <property type="match status" value="1"/>
</dbReference>
<gene>
    <name evidence="2" type="ORF">GSM42_11585</name>
</gene>
<feature type="domain" description="PRC-barrel" evidence="1">
    <location>
        <begin position="5"/>
        <end position="73"/>
    </location>
</feature>
<comment type="caution">
    <text evidence="2">The sequence shown here is derived from an EMBL/GenBank/DDBJ whole genome shotgun (WGS) entry which is preliminary data.</text>
</comment>
<dbReference type="InterPro" id="IPR027275">
    <property type="entry name" value="PRC-brl_dom"/>
</dbReference>
<dbReference type="Gene3D" id="2.30.30.240">
    <property type="entry name" value="PRC-barrel domain"/>
    <property type="match status" value="1"/>
</dbReference>
<reference evidence="2 3" key="1">
    <citation type="submission" date="2019-12" db="EMBL/GenBank/DDBJ databases">
        <title>Whole-genome analyses of novel actinobacteria.</title>
        <authorList>
            <person name="Sahin N."/>
            <person name="Saygin H."/>
        </authorList>
    </citation>
    <scope>NUCLEOTIDE SEQUENCE [LARGE SCALE GENOMIC DNA]</scope>
    <source>
        <strain evidence="2 3">KC615</strain>
    </source>
</reference>
<dbReference type="SUPFAM" id="SSF50346">
    <property type="entry name" value="PRC-barrel domain"/>
    <property type="match status" value="1"/>
</dbReference>
<evidence type="ECO:0000313" key="2">
    <source>
        <dbReference type="EMBL" id="MXQ54341.1"/>
    </source>
</evidence>
<dbReference type="InterPro" id="IPR011033">
    <property type="entry name" value="PRC_barrel-like_sf"/>
</dbReference>
<sequence>MRKSQEVIGLTVTAKESGKQLGAVVDLLFNSEQRFVGCMLEHCGWWRHRQFLPVDKIMNAGRDAVIVESAESLLPFTKKEEAYTCLLTGEKSLKGRIVMLSNGTFLGLVQNVYFSLEMGTLVGYELSNGLLNDLRDGRKIFQVESPVDWDKGMLIPSETGYVLKDAH</sequence>
<dbReference type="AlphaFoldDB" id="A0A6I4VUZ6"/>
<keyword evidence="3" id="KW-1185">Reference proteome</keyword>
<organism evidence="2 3">
    <name type="scientific">Shimazuella alba</name>
    <dbReference type="NCBI Taxonomy" id="2690964"/>
    <lineage>
        <taxon>Bacteria</taxon>
        <taxon>Bacillati</taxon>
        <taxon>Bacillota</taxon>
        <taxon>Bacilli</taxon>
        <taxon>Bacillales</taxon>
        <taxon>Thermoactinomycetaceae</taxon>
        <taxon>Shimazuella</taxon>
    </lineage>
</organism>
<dbReference type="RefSeq" id="WP_160801699.1">
    <property type="nucleotide sequence ID" value="NZ_WUUL01000007.1"/>
</dbReference>
<accession>A0A6I4VUZ6</accession>
<dbReference type="EMBL" id="WUUL01000007">
    <property type="protein sequence ID" value="MXQ54341.1"/>
    <property type="molecule type" value="Genomic_DNA"/>
</dbReference>